<comment type="caution">
    <text evidence="7">The sequence shown here is derived from an EMBL/GenBank/DDBJ whole genome shotgun (WGS) entry which is preliminary data.</text>
</comment>
<evidence type="ECO:0000256" key="1">
    <source>
        <dbReference type="ARBA" id="ARBA00023015"/>
    </source>
</evidence>
<reference evidence="7 8" key="1">
    <citation type="submission" date="2020-02" db="EMBL/GenBank/DDBJ databases">
        <title>Whole Genome Shotgun Sequence of Streptomyces sp. strain CWH03.</title>
        <authorList>
            <person name="Dohra H."/>
            <person name="Kodani S."/>
            <person name="Yamamura H."/>
        </authorList>
    </citation>
    <scope>NUCLEOTIDE SEQUENCE [LARGE SCALE GENOMIC DNA]</scope>
    <source>
        <strain evidence="7 8">CWH03</strain>
    </source>
</reference>
<dbReference type="PANTHER" id="PTHR30055:SF151">
    <property type="entry name" value="TRANSCRIPTIONAL REGULATORY PROTEIN"/>
    <property type="match status" value="1"/>
</dbReference>
<sequence>MAAAMRVADAEGVGALSMRRLATELDSGVMSLYRHVANKDALLTAITRAACEEHPYPEPAPSDWREAMRLAARLDWEVYRAHPWALVTSSSARHFSDTSCLDWMEDALVGLTDDPDLARSFSIAVWSYVQGVCIQHVSQQLLPGGDKAEQSPLRATEEDFELGLEILLDGMEQRAERAGAPRAGTGSARRFATFTRP</sequence>
<evidence type="ECO:0000256" key="4">
    <source>
        <dbReference type="PROSITE-ProRule" id="PRU00335"/>
    </source>
</evidence>
<keyword evidence="8" id="KW-1185">Reference proteome</keyword>
<protein>
    <submittedName>
        <fullName evidence="7">TetR family transcriptional regulator</fullName>
    </submittedName>
</protein>
<dbReference type="InterPro" id="IPR050109">
    <property type="entry name" value="HTH-type_TetR-like_transc_reg"/>
</dbReference>
<keyword evidence="1" id="KW-0805">Transcription regulation</keyword>
<organism evidence="7 8">
    <name type="scientific">Streptomyces pacificus</name>
    <dbReference type="NCBI Taxonomy" id="2705029"/>
    <lineage>
        <taxon>Bacteria</taxon>
        <taxon>Bacillati</taxon>
        <taxon>Actinomycetota</taxon>
        <taxon>Actinomycetes</taxon>
        <taxon>Kitasatosporales</taxon>
        <taxon>Streptomycetaceae</taxon>
        <taxon>Streptomyces</taxon>
    </lineage>
</organism>
<dbReference type="SUPFAM" id="SSF46689">
    <property type="entry name" value="Homeodomain-like"/>
    <property type="match status" value="1"/>
</dbReference>
<dbReference type="GO" id="GO:0000976">
    <property type="term" value="F:transcription cis-regulatory region binding"/>
    <property type="evidence" value="ECO:0007669"/>
    <property type="project" value="TreeGrafter"/>
</dbReference>
<evidence type="ECO:0000313" key="7">
    <source>
        <dbReference type="EMBL" id="GFH34731.1"/>
    </source>
</evidence>
<dbReference type="Gene3D" id="1.10.357.10">
    <property type="entry name" value="Tetracycline Repressor, domain 2"/>
    <property type="match status" value="1"/>
</dbReference>
<feature type="region of interest" description="Disordered" evidence="5">
    <location>
        <begin position="176"/>
        <end position="197"/>
    </location>
</feature>
<dbReference type="PROSITE" id="PS50977">
    <property type="entry name" value="HTH_TETR_2"/>
    <property type="match status" value="1"/>
</dbReference>
<feature type="domain" description="HTH tetR-type" evidence="6">
    <location>
        <begin position="1"/>
        <end position="54"/>
    </location>
</feature>
<accession>A0A6A0AQZ2</accession>
<dbReference type="InterPro" id="IPR001647">
    <property type="entry name" value="HTH_TetR"/>
</dbReference>
<dbReference type="Pfam" id="PF00440">
    <property type="entry name" value="TetR_N"/>
    <property type="match status" value="1"/>
</dbReference>
<evidence type="ECO:0000313" key="8">
    <source>
        <dbReference type="Proteomes" id="UP000484988"/>
    </source>
</evidence>
<keyword evidence="2 4" id="KW-0238">DNA-binding</keyword>
<dbReference type="Proteomes" id="UP000484988">
    <property type="component" value="Unassembled WGS sequence"/>
</dbReference>
<dbReference type="InterPro" id="IPR036271">
    <property type="entry name" value="Tet_transcr_reg_TetR-rel_C_sf"/>
</dbReference>
<evidence type="ECO:0000256" key="5">
    <source>
        <dbReference type="SAM" id="MobiDB-lite"/>
    </source>
</evidence>
<feature type="DNA-binding region" description="H-T-H motif" evidence="4">
    <location>
        <begin position="17"/>
        <end position="36"/>
    </location>
</feature>
<dbReference type="AlphaFoldDB" id="A0A6A0AQZ2"/>
<dbReference type="EMBL" id="BLLG01000002">
    <property type="protein sequence ID" value="GFH34731.1"/>
    <property type="molecule type" value="Genomic_DNA"/>
</dbReference>
<dbReference type="GO" id="GO:0003700">
    <property type="term" value="F:DNA-binding transcription factor activity"/>
    <property type="evidence" value="ECO:0007669"/>
    <property type="project" value="TreeGrafter"/>
</dbReference>
<evidence type="ECO:0000256" key="2">
    <source>
        <dbReference type="ARBA" id="ARBA00023125"/>
    </source>
</evidence>
<proteinExistence type="predicted"/>
<dbReference type="InterPro" id="IPR009057">
    <property type="entry name" value="Homeodomain-like_sf"/>
</dbReference>
<evidence type="ECO:0000256" key="3">
    <source>
        <dbReference type="ARBA" id="ARBA00023163"/>
    </source>
</evidence>
<name>A0A6A0AQZ2_9ACTN</name>
<gene>
    <name evidence="7" type="ORF">SCWH03_09450</name>
</gene>
<dbReference type="SUPFAM" id="SSF48498">
    <property type="entry name" value="Tetracyclin repressor-like, C-terminal domain"/>
    <property type="match status" value="1"/>
</dbReference>
<dbReference type="PANTHER" id="PTHR30055">
    <property type="entry name" value="HTH-TYPE TRANSCRIPTIONAL REGULATOR RUTR"/>
    <property type="match status" value="1"/>
</dbReference>
<evidence type="ECO:0000259" key="6">
    <source>
        <dbReference type="PROSITE" id="PS50977"/>
    </source>
</evidence>
<keyword evidence="3" id="KW-0804">Transcription</keyword>